<accession>A0ABS3RDU4</accession>
<keyword evidence="2 5" id="KW-0812">Transmembrane</keyword>
<feature type="transmembrane region" description="Helical" evidence="5">
    <location>
        <begin position="447"/>
        <end position="465"/>
    </location>
</feature>
<evidence type="ECO:0000256" key="4">
    <source>
        <dbReference type="ARBA" id="ARBA00023136"/>
    </source>
</evidence>
<dbReference type="PANTHER" id="PTHR42718:SF42">
    <property type="entry name" value="EXPORT PROTEIN"/>
    <property type="match status" value="1"/>
</dbReference>
<feature type="transmembrane region" description="Helical" evidence="5">
    <location>
        <begin position="392"/>
        <end position="412"/>
    </location>
</feature>
<dbReference type="Gene3D" id="1.20.1720.10">
    <property type="entry name" value="Multidrug resistance protein D"/>
    <property type="match status" value="1"/>
</dbReference>
<feature type="transmembrane region" description="Helical" evidence="5">
    <location>
        <begin position="148"/>
        <end position="165"/>
    </location>
</feature>
<name>A0ABS3RDU4_9ACTN</name>
<evidence type="ECO:0000313" key="7">
    <source>
        <dbReference type="EMBL" id="MBO2444394.1"/>
    </source>
</evidence>
<evidence type="ECO:0000256" key="2">
    <source>
        <dbReference type="ARBA" id="ARBA00022692"/>
    </source>
</evidence>
<dbReference type="PRINTS" id="PR01036">
    <property type="entry name" value="TCRTETB"/>
</dbReference>
<dbReference type="EMBL" id="JAGEOK010000045">
    <property type="protein sequence ID" value="MBO2444394.1"/>
    <property type="molecule type" value="Genomic_DNA"/>
</dbReference>
<proteinExistence type="predicted"/>
<feature type="transmembrane region" description="Helical" evidence="5">
    <location>
        <begin position="424"/>
        <end position="441"/>
    </location>
</feature>
<keyword evidence="4 5" id="KW-0472">Membrane</keyword>
<gene>
    <name evidence="7" type="ORF">J4557_43435</name>
</gene>
<feature type="transmembrane region" description="Helical" evidence="5">
    <location>
        <begin position="360"/>
        <end position="380"/>
    </location>
</feature>
<protein>
    <submittedName>
        <fullName evidence="7">MFS transporter</fullName>
    </submittedName>
</protein>
<feature type="transmembrane region" description="Helical" evidence="5">
    <location>
        <begin position="322"/>
        <end position="339"/>
    </location>
</feature>
<feature type="domain" description="Major facilitator superfamily (MFS) profile" evidence="6">
    <location>
        <begin position="106"/>
        <end position="578"/>
    </location>
</feature>
<dbReference type="Gene3D" id="1.20.1250.20">
    <property type="entry name" value="MFS general substrate transporter like domains"/>
    <property type="match status" value="1"/>
</dbReference>
<dbReference type="InterPro" id="IPR011701">
    <property type="entry name" value="MFS"/>
</dbReference>
<dbReference type="PROSITE" id="PS50850">
    <property type="entry name" value="MFS"/>
    <property type="match status" value="1"/>
</dbReference>
<evidence type="ECO:0000259" key="6">
    <source>
        <dbReference type="PROSITE" id="PS50850"/>
    </source>
</evidence>
<evidence type="ECO:0000256" key="3">
    <source>
        <dbReference type="ARBA" id="ARBA00022989"/>
    </source>
</evidence>
<feature type="transmembrane region" description="Helical" evidence="5">
    <location>
        <begin position="172"/>
        <end position="191"/>
    </location>
</feature>
<feature type="transmembrane region" description="Helical" evidence="5">
    <location>
        <begin position="292"/>
        <end position="310"/>
    </location>
</feature>
<evidence type="ECO:0000256" key="1">
    <source>
        <dbReference type="ARBA" id="ARBA00004651"/>
    </source>
</evidence>
<dbReference type="Pfam" id="PF07690">
    <property type="entry name" value="MFS_1"/>
    <property type="match status" value="1"/>
</dbReference>
<comment type="subcellular location">
    <subcellularLocation>
        <location evidence="1">Cell membrane</location>
        <topology evidence="1">Multi-pass membrane protein</topology>
    </subcellularLocation>
</comment>
<comment type="caution">
    <text evidence="7">The sequence shown here is derived from an EMBL/GenBank/DDBJ whole genome shotgun (WGS) entry which is preliminary data.</text>
</comment>
<dbReference type="InterPro" id="IPR036259">
    <property type="entry name" value="MFS_trans_sf"/>
</dbReference>
<feature type="transmembrane region" description="Helical" evidence="5">
    <location>
        <begin position="231"/>
        <end position="251"/>
    </location>
</feature>
<dbReference type="PANTHER" id="PTHR42718">
    <property type="entry name" value="MAJOR FACILITATOR SUPERFAMILY MULTIDRUG TRANSPORTER MFSC"/>
    <property type="match status" value="1"/>
</dbReference>
<evidence type="ECO:0000256" key="5">
    <source>
        <dbReference type="SAM" id="Phobius"/>
    </source>
</evidence>
<dbReference type="Proteomes" id="UP000666915">
    <property type="component" value="Unassembled WGS sequence"/>
</dbReference>
<feature type="transmembrane region" description="Helical" evidence="5">
    <location>
        <begin position="257"/>
        <end position="280"/>
    </location>
</feature>
<feature type="transmembrane region" description="Helical" evidence="5">
    <location>
        <begin position="106"/>
        <end position="128"/>
    </location>
</feature>
<keyword evidence="3 5" id="KW-1133">Transmembrane helix</keyword>
<feature type="transmembrane region" description="Helical" evidence="5">
    <location>
        <begin position="197"/>
        <end position="219"/>
    </location>
</feature>
<dbReference type="CDD" id="cd17321">
    <property type="entry name" value="MFS_MMR_MDR_like"/>
    <property type="match status" value="1"/>
</dbReference>
<sequence length="593" mass="59276">MLSPSRPSASSRSSAASTIWSRVSVGCSRLVRCGRTHTDSGGFSPSALPAFAAIGSSPPGPSRTGYRDLNSVRVISYGVRVSSNTVRGVPPVNAAAPAPHPRRWQILGALCLSLLAVTVDNTILNVAIPSLLKDLHATLSDVQWTIDAYSLVFAGLLLTAGGLGDRFGRRRAMLAGFALFGGGSLLGAFAANPGELIAMRAVMGLGGAFLMPGTLSIMAQVFGPDERAKAFAVWGAASMIGVAAGPALGGVLLEHFWWGSVFLVNVPVTAVAVLGLLVLVPESRGPRRRPDVLGSVLSTAGMASLVWAIISAPDHGWTGARTLAGLAVGAAALAAFAAWQRRNPEPMLDLALLRQRAFSGSAAVIAVLGFVLAGTLFALTQTLQLVLGYGPLSAGLALLPCAVAAAAGNGLGAALEARLGGRPALVAGLLVIAAGFGALALEGPGDGFAPIVTGLVVVGFGMGLGSPPAYNLLMAAVPAEEAGVGSAVNDAGQELGNALGVAVLGSVISAVYARALPDGVPAAAKHSLGEALALGDPALAHQARDAFVHAVSVGSLAGCGATLATALFAAVVLRGVPRTDTASAAAGKVAEPA</sequence>
<evidence type="ECO:0000313" key="8">
    <source>
        <dbReference type="Proteomes" id="UP000666915"/>
    </source>
</evidence>
<keyword evidence="8" id="KW-1185">Reference proteome</keyword>
<reference evidence="7 8" key="1">
    <citation type="submission" date="2021-03" db="EMBL/GenBank/DDBJ databases">
        <authorList>
            <person name="Kanchanasin P."/>
            <person name="Saeng-In P."/>
            <person name="Phongsopitanun W."/>
            <person name="Yuki M."/>
            <person name="Kudo T."/>
            <person name="Ohkuma M."/>
            <person name="Tanasupawat S."/>
        </authorList>
    </citation>
    <scope>NUCLEOTIDE SEQUENCE [LARGE SCALE GENOMIC DNA]</scope>
    <source>
        <strain evidence="7 8">L46</strain>
    </source>
</reference>
<dbReference type="SUPFAM" id="SSF103473">
    <property type="entry name" value="MFS general substrate transporter"/>
    <property type="match status" value="1"/>
</dbReference>
<dbReference type="InterPro" id="IPR020846">
    <property type="entry name" value="MFS_dom"/>
</dbReference>
<organism evidence="7 8">
    <name type="scientific">Actinomadura nitritigenes</name>
    <dbReference type="NCBI Taxonomy" id="134602"/>
    <lineage>
        <taxon>Bacteria</taxon>
        <taxon>Bacillati</taxon>
        <taxon>Actinomycetota</taxon>
        <taxon>Actinomycetes</taxon>
        <taxon>Streptosporangiales</taxon>
        <taxon>Thermomonosporaceae</taxon>
        <taxon>Actinomadura</taxon>
    </lineage>
</organism>